<dbReference type="EMBL" id="QXFY01000533">
    <property type="protein sequence ID" value="KAE9341657.1"/>
    <property type="molecule type" value="Genomic_DNA"/>
</dbReference>
<evidence type="ECO:0000313" key="21">
    <source>
        <dbReference type="Proteomes" id="UP000488956"/>
    </source>
</evidence>
<evidence type="ECO:0000313" key="17">
    <source>
        <dbReference type="Proteomes" id="UP000441208"/>
    </source>
</evidence>
<evidence type="ECO:0000313" key="13">
    <source>
        <dbReference type="Proteomes" id="UP000433483"/>
    </source>
</evidence>
<evidence type="ECO:0000313" key="11">
    <source>
        <dbReference type="EMBL" id="KAE9341657.1"/>
    </source>
</evidence>
<name>A0A6A3FZ85_9STRA</name>
<dbReference type="OrthoDB" id="130611at2759"/>
<evidence type="ECO:0000313" key="3">
    <source>
        <dbReference type="EMBL" id="KAE9018147.1"/>
    </source>
</evidence>
<dbReference type="Proteomes" id="UP000460718">
    <property type="component" value="Unassembled WGS sequence"/>
</dbReference>
<protein>
    <recommendedName>
        <fullName evidence="22">Secreted protein</fullName>
    </recommendedName>
</protein>
<evidence type="ECO:0000313" key="2">
    <source>
        <dbReference type="EMBL" id="KAE8949736.1"/>
    </source>
</evidence>
<dbReference type="EMBL" id="QXGD01000336">
    <property type="protein sequence ID" value="KAE9242876.1"/>
    <property type="molecule type" value="Genomic_DNA"/>
</dbReference>
<dbReference type="AlphaFoldDB" id="A0A6A3FZ85"/>
<evidence type="ECO:0008006" key="22">
    <source>
        <dbReference type="Google" id="ProtNLM"/>
    </source>
</evidence>
<keyword evidence="13" id="KW-1185">Reference proteome</keyword>
<evidence type="ECO:0000256" key="1">
    <source>
        <dbReference type="SAM" id="SignalP"/>
    </source>
</evidence>
<dbReference type="Proteomes" id="UP000486351">
    <property type="component" value="Unassembled WGS sequence"/>
</dbReference>
<evidence type="ECO:0000313" key="10">
    <source>
        <dbReference type="EMBL" id="KAE9306056.1"/>
    </source>
</evidence>
<dbReference type="EMBL" id="QXGC01000966">
    <property type="protein sequence ID" value="KAE9215103.1"/>
    <property type="molecule type" value="Genomic_DNA"/>
</dbReference>
<dbReference type="Proteomes" id="UP000476176">
    <property type="component" value="Unassembled WGS sequence"/>
</dbReference>
<dbReference type="Proteomes" id="UP000440732">
    <property type="component" value="Unassembled WGS sequence"/>
</dbReference>
<dbReference type="Proteomes" id="UP000433483">
    <property type="component" value="Unassembled WGS sequence"/>
</dbReference>
<dbReference type="EMBL" id="QXGE01000678">
    <property type="protein sequence ID" value="KAE9306056.1"/>
    <property type="molecule type" value="Genomic_DNA"/>
</dbReference>
<evidence type="ECO:0000313" key="9">
    <source>
        <dbReference type="EMBL" id="KAE9242876.1"/>
    </source>
</evidence>
<evidence type="ECO:0000313" key="12">
    <source>
        <dbReference type="Proteomes" id="UP000429523"/>
    </source>
</evidence>
<sequence length="68" mass="7301">MASIRHSPRSACRLVLLLTSNCRASPVQCICSPSLDHRVVTPLLCRNAALIFLISSPFSATCPCAVCQ</sequence>
<dbReference type="EMBL" id="QXGF01000015">
    <property type="protein sequence ID" value="KAE8949736.1"/>
    <property type="molecule type" value="Genomic_DNA"/>
</dbReference>
<evidence type="ECO:0000313" key="15">
    <source>
        <dbReference type="Proteomes" id="UP000440367"/>
    </source>
</evidence>
<organism evidence="2 12">
    <name type="scientific">Phytophthora fragariae</name>
    <dbReference type="NCBI Taxonomy" id="53985"/>
    <lineage>
        <taxon>Eukaryota</taxon>
        <taxon>Sar</taxon>
        <taxon>Stramenopiles</taxon>
        <taxon>Oomycota</taxon>
        <taxon>Peronosporomycetes</taxon>
        <taxon>Peronosporales</taxon>
        <taxon>Peronosporaceae</taxon>
        <taxon>Phytophthora</taxon>
    </lineage>
</organism>
<evidence type="ECO:0000313" key="8">
    <source>
        <dbReference type="EMBL" id="KAE9215103.1"/>
    </source>
</evidence>
<gene>
    <name evidence="10" type="ORF">PF001_g12310</name>
    <name evidence="9" type="ORF">PF002_g8529</name>
    <name evidence="8" type="ORF">PF004_g14857</name>
    <name evidence="7" type="ORF">PF005_g11781</name>
    <name evidence="6" type="ORF">PF006_g7186</name>
    <name evidence="5" type="ORF">PF007_g9174</name>
    <name evidence="11" type="ORF">PF008_g10526</name>
    <name evidence="2" type="ORF">PF009_g710</name>
    <name evidence="4" type="ORF">PF010_g15015</name>
    <name evidence="3" type="ORF">PF011_g6387</name>
</gene>
<evidence type="ECO:0000313" key="4">
    <source>
        <dbReference type="EMBL" id="KAE9099914.1"/>
    </source>
</evidence>
<dbReference type="EMBL" id="QXFZ01000406">
    <property type="protein sequence ID" value="KAE9117715.1"/>
    <property type="molecule type" value="Genomic_DNA"/>
</dbReference>
<dbReference type="Proteomes" id="UP000429523">
    <property type="component" value="Unassembled WGS sequence"/>
</dbReference>
<evidence type="ECO:0000313" key="18">
    <source>
        <dbReference type="Proteomes" id="UP000460718"/>
    </source>
</evidence>
<reference evidence="12 13" key="1">
    <citation type="submission" date="2018-08" db="EMBL/GenBank/DDBJ databases">
        <title>Genomic investigation of the strawberry pathogen Phytophthora fragariae indicates pathogenicity is determined by transcriptional variation in three key races.</title>
        <authorList>
            <person name="Adams T.M."/>
            <person name="Armitage A.D."/>
            <person name="Sobczyk M.K."/>
            <person name="Bates H.J."/>
            <person name="Dunwell J.M."/>
            <person name="Nellist C.F."/>
            <person name="Harrison R.J."/>
        </authorList>
    </citation>
    <scope>NUCLEOTIDE SEQUENCE [LARGE SCALE GENOMIC DNA]</scope>
    <source>
        <strain evidence="10 14">A4</strain>
        <strain evidence="9 15">BC-1</strain>
        <strain evidence="8 19">BC-23</strain>
        <strain evidence="7 13">NOV-27</strain>
        <strain evidence="6 16">NOV-5</strain>
        <strain evidence="5 17">NOV-71</strain>
        <strain evidence="11 20">NOV-77</strain>
        <strain evidence="2 12">NOV-9</strain>
        <strain evidence="4 21">ONT-3</strain>
        <strain evidence="3 18">SCRP245</strain>
    </source>
</reference>
<evidence type="ECO:0000313" key="5">
    <source>
        <dbReference type="EMBL" id="KAE9117715.1"/>
    </source>
</evidence>
<dbReference type="EMBL" id="QXGA01000303">
    <property type="protein sequence ID" value="KAE9148198.1"/>
    <property type="molecule type" value="Genomic_DNA"/>
</dbReference>
<keyword evidence="1" id="KW-0732">Signal</keyword>
<evidence type="ECO:0000313" key="14">
    <source>
        <dbReference type="Proteomes" id="UP000437068"/>
    </source>
</evidence>
<evidence type="ECO:0000313" key="20">
    <source>
        <dbReference type="Proteomes" id="UP000486351"/>
    </source>
</evidence>
<evidence type="ECO:0000313" key="6">
    <source>
        <dbReference type="EMBL" id="KAE9148198.1"/>
    </source>
</evidence>
<evidence type="ECO:0000313" key="19">
    <source>
        <dbReference type="Proteomes" id="UP000476176"/>
    </source>
</evidence>
<feature type="chain" id="PRO_5036379497" description="Secreted protein" evidence="1">
    <location>
        <begin position="25"/>
        <end position="68"/>
    </location>
</feature>
<dbReference type="EMBL" id="QXFX01000957">
    <property type="protein sequence ID" value="KAE9099914.1"/>
    <property type="molecule type" value="Genomic_DNA"/>
</dbReference>
<accession>A0A6A3FZ85</accession>
<dbReference type="Proteomes" id="UP000437068">
    <property type="component" value="Unassembled WGS sequence"/>
</dbReference>
<dbReference type="Proteomes" id="UP000488956">
    <property type="component" value="Unassembled WGS sequence"/>
</dbReference>
<dbReference type="Proteomes" id="UP000441208">
    <property type="component" value="Unassembled WGS sequence"/>
</dbReference>
<feature type="signal peptide" evidence="1">
    <location>
        <begin position="1"/>
        <end position="24"/>
    </location>
</feature>
<proteinExistence type="predicted"/>
<dbReference type="EMBL" id="QXGB01000597">
    <property type="protein sequence ID" value="KAE9209558.1"/>
    <property type="molecule type" value="Genomic_DNA"/>
</dbReference>
<dbReference type="Proteomes" id="UP000440367">
    <property type="component" value="Unassembled WGS sequence"/>
</dbReference>
<evidence type="ECO:0000313" key="7">
    <source>
        <dbReference type="EMBL" id="KAE9209558.1"/>
    </source>
</evidence>
<evidence type="ECO:0000313" key="16">
    <source>
        <dbReference type="Proteomes" id="UP000440732"/>
    </source>
</evidence>
<comment type="caution">
    <text evidence="2">The sequence shown here is derived from an EMBL/GenBank/DDBJ whole genome shotgun (WGS) entry which is preliminary data.</text>
</comment>
<dbReference type="EMBL" id="QXFW01000268">
    <property type="protein sequence ID" value="KAE9018147.1"/>
    <property type="molecule type" value="Genomic_DNA"/>
</dbReference>